<feature type="compositionally biased region" description="Polar residues" evidence="1">
    <location>
        <begin position="1"/>
        <end position="11"/>
    </location>
</feature>
<comment type="caution">
    <text evidence="2">The sequence shown here is derived from an EMBL/GenBank/DDBJ whole genome shotgun (WGS) entry which is preliminary data.</text>
</comment>
<dbReference type="Proteomes" id="UP000287171">
    <property type="component" value="Unassembled WGS sequence"/>
</dbReference>
<sequence length="299" mass="34657">MSNHSSDTQSDLPKRKRSAKKAPSDDLLMASDAIKELGIPKSTFQRLVQAKKIPKVTPFGKTEGFYPKEFIMLLSSHLKGQTSYSEVAALLEKMTSKEPEQVGATDWIRPSDLPYVLALDYEVYGTADVVDMNITARWWEKNPYQCRILFDQSDRTKIWGVLTIMPLPLEIIYQLLEHKISERDISQDDIMLYESGKTYNGYIASAVVRPERRTYFRMLIQSFLAFFCDQYPSIQIAKFYAYASTDEGFDLMQQLLFSPRYDLGDNTFELDPMRRNRSRLVRSFQECIRKKMEGSQHTI</sequence>
<evidence type="ECO:0000313" key="3">
    <source>
        <dbReference type="Proteomes" id="UP000287171"/>
    </source>
</evidence>
<name>A0A402BL65_9CHLR</name>
<keyword evidence="3" id="KW-1185">Reference proteome</keyword>
<dbReference type="OrthoDB" id="147618at2"/>
<protein>
    <submittedName>
        <fullName evidence="2">Uncharacterized protein</fullName>
    </submittedName>
</protein>
<dbReference type="EMBL" id="BIFT01000003">
    <property type="protein sequence ID" value="GCE32072.1"/>
    <property type="molecule type" value="Genomic_DNA"/>
</dbReference>
<proteinExistence type="predicted"/>
<organism evidence="2 3">
    <name type="scientific">Dictyobacter alpinus</name>
    <dbReference type="NCBI Taxonomy" id="2014873"/>
    <lineage>
        <taxon>Bacteria</taxon>
        <taxon>Bacillati</taxon>
        <taxon>Chloroflexota</taxon>
        <taxon>Ktedonobacteria</taxon>
        <taxon>Ktedonobacterales</taxon>
        <taxon>Dictyobacteraceae</taxon>
        <taxon>Dictyobacter</taxon>
    </lineage>
</organism>
<dbReference type="AlphaFoldDB" id="A0A402BL65"/>
<feature type="region of interest" description="Disordered" evidence="1">
    <location>
        <begin position="1"/>
        <end position="25"/>
    </location>
</feature>
<reference evidence="3" key="1">
    <citation type="submission" date="2018-12" db="EMBL/GenBank/DDBJ databases">
        <title>Tengunoibacter tsumagoiensis gen. nov., sp. nov., Dictyobacter kobayashii sp. nov., D. alpinus sp. nov., and D. joshuensis sp. nov. and description of Dictyobacteraceae fam. nov. within the order Ktedonobacterales isolated from Tengu-no-mugimeshi.</title>
        <authorList>
            <person name="Wang C.M."/>
            <person name="Zheng Y."/>
            <person name="Sakai Y."/>
            <person name="Toyoda A."/>
            <person name="Minakuchi Y."/>
            <person name="Abe K."/>
            <person name="Yokota A."/>
            <person name="Yabe S."/>
        </authorList>
    </citation>
    <scope>NUCLEOTIDE SEQUENCE [LARGE SCALE GENOMIC DNA]</scope>
    <source>
        <strain evidence="3">Uno16</strain>
    </source>
</reference>
<dbReference type="RefSeq" id="WP_126632078.1">
    <property type="nucleotide sequence ID" value="NZ_BIFT01000003.1"/>
</dbReference>
<accession>A0A402BL65</accession>
<evidence type="ECO:0000313" key="2">
    <source>
        <dbReference type="EMBL" id="GCE32072.1"/>
    </source>
</evidence>
<evidence type="ECO:0000256" key="1">
    <source>
        <dbReference type="SAM" id="MobiDB-lite"/>
    </source>
</evidence>
<gene>
    <name evidence="2" type="ORF">KDA_75560</name>
</gene>